<evidence type="ECO:0000256" key="2">
    <source>
        <dbReference type="ARBA" id="ARBA00009773"/>
    </source>
</evidence>
<feature type="transmembrane region" description="Helical" evidence="8">
    <location>
        <begin position="214"/>
        <end position="236"/>
    </location>
</feature>
<dbReference type="PANTHER" id="PTHR21716">
    <property type="entry name" value="TRANSMEMBRANE PROTEIN"/>
    <property type="match status" value="1"/>
</dbReference>
<dbReference type="EMBL" id="PDUD01000012">
    <property type="protein sequence ID" value="PHN07037.1"/>
    <property type="molecule type" value="Genomic_DNA"/>
</dbReference>
<evidence type="ECO:0008006" key="11">
    <source>
        <dbReference type="Google" id="ProtNLM"/>
    </source>
</evidence>
<evidence type="ECO:0000256" key="8">
    <source>
        <dbReference type="SAM" id="Phobius"/>
    </source>
</evidence>
<keyword evidence="5 8" id="KW-0812">Transmembrane</keyword>
<name>A0A2D0NEY0_FLAN2</name>
<dbReference type="Pfam" id="PF01594">
    <property type="entry name" value="AI-2E_transport"/>
    <property type="match status" value="1"/>
</dbReference>
<organism evidence="9 10">
    <name type="scientific">Flavilitoribacter nigricans (strain ATCC 23147 / DSM 23189 / NBRC 102662 / NCIMB 1420 / SS-2)</name>
    <name type="common">Lewinella nigricans</name>
    <dbReference type="NCBI Taxonomy" id="1122177"/>
    <lineage>
        <taxon>Bacteria</taxon>
        <taxon>Pseudomonadati</taxon>
        <taxon>Bacteroidota</taxon>
        <taxon>Saprospiria</taxon>
        <taxon>Saprospirales</taxon>
        <taxon>Lewinellaceae</taxon>
        <taxon>Flavilitoribacter</taxon>
    </lineage>
</organism>
<reference evidence="9 10" key="1">
    <citation type="submission" date="2017-10" db="EMBL/GenBank/DDBJ databases">
        <title>The draft genome sequence of Lewinella nigricans NBRC 102662.</title>
        <authorList>
            <person name="Wang K."/>
        </authorList>
    </citation>
    <scope>NUCLEOTIDE SEQUENCE [LARGE SCALE GENOMIC DNA]</scope>
    <source>
        <strain evidence="9 10">NBRC 102662</strain>
    </source>
</reference>
<evidence type="ECO:0000256" key="1">
    <source>
        <dbReference type="ARBA" id="ARBA00004651"/>
    </source>
</evidence>
<dbReference type="GO" id="GO:0005886">
    <property type="term" value="C:plasma membrane"/>
    <property type="evidence" value="ECO:0007669"/>
    <property type="project" value="UniProtKB-SubCell"/>
</dbReference>
<keyword evidence="4" id="KW-1003">Cell membrane</keyword>
<evidence type="ECO:0000256" key="5">
    <source>
        <dbReference type="ARBA" id="ARBA00022692"/>
    </source>
</evidence>
<feature type="transmembrane region" description="Helical" evidence="8">
    <location>
        <begin position="268"/>
        <end position="289"/>
    </location>
</feature>
<keyword evidence="7 8" id="KW-0472">Membrane</keyword>
<evidence type="ECO:0000313" key="10">
    <source>
        <dbReference type="Proteomes" id="UP000223913"/>
    </source>
</evidence>
<evidence type="ECO:0000256" key="3">
    <source>
        <dbReference type="ARBA" id="ARBA00022448"/>
    </source>
</evidence>
<keyword evidence="3" id="KW-0813">Transport</keyword>
<evidence type="ECO:0000313" key="9">
    <source>
        <dbReference type="EMBL" id="PHN07037.1"/>
    </source>
</evidence>
<evidence type="ECO:0000256" key="6">
    <source>
        <dbReference type="ARBA" id="ARBA00022989"/>
    </source>
</evidence>
<gene>
    <name evidence="9" type="ORF">CRP01_08750</name>
</gene>
<dbReference type="PANTHER" id="PTHR21716:SF53">
    <property type="entry name" value="PERMEASE PERM-RELATED"/>
    <property type="match status" value="1"/>
</dbReference>
<protein>
    <recommendedName>
        <fullName evidence="11">AI-2E family transporter</fullName>
    </recommendedName>
</protein>
<dbReference type="InterPro" id="IPR002549">
    <property type="entry name" value="AI-2E-like"/>
</dbReference>
<proteinExistence type="inferred from homology"/>
<keyword evidence="6 8" id="KW-1133">Transmembrane helix</keyword>
<comment type="caution">
    <text evidence="9">The sequence shown here is derived from an EMBL/GenBank/DDBJ whole genome shotgun (WGS) entry which is preliminary data.</text>
</comment>
<keyword evidence="10" id="KW-1185">Reference proteome</keyword>
<accession>A0A2D0NEY0</accession>
<feature type="transmembrane region" description="Helical" evidence="8">
    <location>
        <begin position="242"/>
        <end position="261"/>
    </location>
</feature>
<feature type="transmembrane region" description="Helical" evidence="8">
    <location>
        <begin position="73"/>
        <end position="94"/>
    </location>
</feature>
<feature type="transmembrane region" description="Helical" evidence="8">
    <location>
        <begin position="309"/>
        <end position="331"/>
    </location>
</feature>
<comment type="subcellular location">
    <subcellularLocation>
        <location evidence="1">Cell membrane</location>
        <topology evidence="1">Multi-pass membrane protein</topology>
    </subcellularLocation>
</comment>
<dbReference type="Proteomes" id="UP000223913">
    <property type="component" value="Unassembled WGS sequence"/>
</dbReference>
<feature type="transmembrane region" description="Helical" evidence="8">
    <location>
        <begin position="162"/>
        <end position="180"/>
    </location>
</feature>
<dbReference type="AlphaFoldDB" id="A0A2D0NEY0"/>
<comment type="similarity">
    <text evidence="2">Belongs to the autoinducer-2 exporter (AI-2E) (TC 2.A.86) family.</text>
</comment>
<feature type="transmembrane region" description="Helical" evidence="8">
    <location>
        <begin position="24"/>
        <end position="53"/>
    </location>
</feature>
<sequence>MLYNSNIAMESDAKELSTFSIQRLAYFLIVVSILVCFLVIAQEILVPLTFAFFLSLMLKPLCDFFERHTGSEILAIILSLLSVLLPVALLVYFFSVSVLDVFNNLGSIGEKLQSAMDRVVDWFYDLSVRKPLMDGGDPDTLIKGLFDAPVEFLKSGLSSGTAMLATAAISLVYTFFFLLYRKGLKIFLLVQFEGRSRMDVKATIGKIQEISQRYLYGLGMVILIMGSLNSLGLYLIGIQYSLLWGFLAACLTVIPYIGTTLGGLLPFLYAIATTTTFWQPAAVACYYIAIQQIEGNFITPKVIGNSININPMIAILALIVGGYMWGMYGLILSLPVAATLRVICMEIDWLKPVALLMSNELGQRKDKFKWYNHHRFRLSSLFKIDTSRFRWRK</sequence>
<evidence type="ECO:0000256" key="7">
    <source>
        <dbReference type="ARBA" id="ARBA00023136"/>
    </source>
</evidence>
<evidence type="ECO:0000256" key="4">
    <source>
        <dbReference type="ARBA" id="ARBA00022475"/>
    </source>
</evidence>